<accession>A0A2T1E980</accession>
<dbReference type="Gene3D" id="2.60.120.620">
    <property type="entry name" value="q2cbj1_9rhob like domain"/>
    <property type="match status" value="1"/>
</dbReference>
<dbReference type="Proteomes" id="UP000239576">
    <property type="component" value="Unassembled WGS sequence"/>
</dbReference>
<dbReference type="SUPFAM" id="SSF51197">
    <property type="entry name" value="Clavaminate synthase-like"/>
    <property type="match status" value="1"/>
</dbReference>
<dbReference type="EMBL" id="PVWK01000063">
    <property type="protein sequence ID" value="PSB29273.1"/>
    <property type="molecule type" value="Genomic_DNA"/>
</dbReference>
<keyword evidence="1" id="KW-0223">Dioxygenase</keyword>
<evidence type="ECO:0000313" key="2">
    <source>
        <dbReference type="Proteomes" id="UP000239576"/>
    </source>
</evidence>
<proteinExistence type="predicted"/>
<sequence length="288" mass="32882">MLKIILRKIHRILSDIKYSFDLRQHAKHLPALSPQDRAIVEACRKEGTCVTSLEALGLPSTEMLEEAKELLVDMQAVLARRTNLKTWGTCENPAYPQIFTVTDLPVIADWAQNQRLLNIIENYIGLPVAFQGVHLRRDFANEHPVTTEFWHRDLEDRRVIKLFVYLSDVATEAGPYEYIPRSKVTPAIVRQIETSFKQRVASNPYDMGLIDDEMAAIVPRSDWHSCEGPTGTAVFSDSVAVFHHGKSRQQGRSALFFVYTAKNPLRPQDCTQYSDRTYARPEQLQPQT</sequence>
<comment type="caution">
    <text evidence="1">The sequence shown here is derived from an EMBL/GenBank/DDBJ whole genome shotgun (WGS) entry which is preliminary data.</text>
</comment>
<dbReference type="OrthoDB" id="467001at2"/>
<dbReference type="GO" id="GO:0051213">
    <property type="term" value="F:dioxygenase activity"/>
    <property type="evidence" value="ECO:0007669"/>
    <property type="project" value="UniProtKB-KW"/>
</dbReference>
<dbReference type="AlphaFoldDB" id="A0A2T1E980"/>
<gene>
    <name evidence="1" type="ORF">C7B82_11820</name>
</gene>
<reference evidence="2" key="1">
    <citation type="submission" date="2018-02" db="EMBL/GenBank/DDBJ databases">
        <authorList>
            <person name="Moore K."/>
            <person name="Momper L."/>
        </authorList>
    </citation>
    <scope>NUCLEOTIDE SEQUENCE [LARGE SCALE GENOMIC DNA]</scope>
    <source>
        <strain evidence="2">ULC18</strain>
    </source>
</reference>
<keyword evidence="2" id="KW-1185">Reference proteome</keyword>
<reference evidence="1 2" key="2">
    <citation type="submission" date="2018-03" db="EMBL/GenBank/DDBJ databases">
        <title>The ancient ancestry and fast evolution of plastids.</title>
        <authorList>
            <person name="Moore K.R."/>
            <person name="Magnabosco C."/>
            <person name="Momper L."/>
            <person name="Gold D.A."/>
            <person name="Bosak T."/>
            <person name="Fournier G.P."/>
        </authorList>
    </citation>
    <scope>NUCLEOTIDE SEQUENCE [LARGE SCALE GENOMIC DNA]</scope>
    <source>
        <strain evidence="1 2">ULC18</strain>
    </source>
</reference>
<name>A0A2T1E980_9CYAN</name>
<keyword evidence="1" id="KW-0560">Oxidoreductase</keyword>
<protein>
    <submittedName>
        <fullName evidence="1">Phytanoyl-CoA dioxygenase</fullName>
    </submittedName>
</protein>
<evidence type="ECO:0000313" key="1">
    <source>
        <dbReference type="EMBL" id="PSB29273.1"/>
    </source>
</evidence>
<organism evidence="1 2">
    <name type="scientific">Stenomitos frigidus ULC18</name>
    <dbReference type="NCBI Taxonomy" id="2107698"/>
    <lineage>
        <taxon>Bacteria</taxon>
        <taxon>Bacillati</taxon>
        <taxon>Cyanobacteriota</taxon>
        <taxon>Cyanophyceae</taxon>
        <taxon>Leptolyngbyales</taxon>
        <taxon>Leptolyngbyaceae</taxon>
        <taxon>Stenomitos</taxon>
    </lineage>
</organism>
<dbReference type="RefSeq" id="WP_106256497.1">
    <property type="nucleotide sequence ID" value="NZ_CAWNSW010000157.1"/>
</dbReference>